<comment type="caution">
    <text evidence="1">The sequence shown here is derived from an EMBL/GenBank/DDBJ whole genome shotgun (WGS) entry which is preliminary data.</text>
</comment>
<keyword evidence="2" id="KW-1185">Reference proteome</keyword>
<dbReference type="EMBL" id="PYGK01000001">
    <property type="protein sequence ID" value="PSL36092.1"/>
    <property type="molecule type" value="Genomic_DNA"/>
</dbReference>
<accession>A0A2P8GQ50</accession>
<protein>
    <submittedName>
        <fullName evidence="1">Uncharacterized protein</fullName>
    </submittedName>
</protein>
<dbReference type="AlphaFoldDB" id="A0A2P8GQ50"/>
<reference evidence="1 2" key="1">
    <citation type="submission" date="2018-03" db="EMBL/GenBank/DDBJ databases">
        <title>Genomic Encyclopedia of Archaeal and Bacterial Type Strains, Phase II (KMG-II): from individual species to whole genera.</title>
        <authorList>
            <person name="Goeker M."/>
        </authorList>
    </citation>
    <scope>NUCLEOTIDE SEQUENCE [LARGE SCALE GENOMIC DNA]</scope>
    <source>
        <strain evidence="1 2">DSM 18107</strain>
    </source>
</reference>
<proteinExistence type="predicted"/>
<dbReference type="Proteomes" id="UP000240978">
    <property type="component" value="Unassembled WGS sequence"/>
</dbReference>
<evidence type="ECO:0000313" key="1">
    <source>
        <dbReference type="EMBL" id="PSL36092.1"/>
    </source>
</evidence>
<sequence length="57" mass="6331">MTFDSYKAEVLVQAEAEIVLHLPKYLPNEAQLLSLLQSGTGTILRSKKLSVCLKKDV</sequence>
<organism evidence="1 2">
    <name type="scientific">Chitinophaga ginsengisoli</name>
    <dbReference type="NCBI Taxonomy" id="363837"/>
    <lineage>
        <taxon>Bacteria</taxon>
        <taxon>Pseudomonadati</taxon>
        <taxon>Bacteroidota</taxon>
        <taxon>Chitinophagia</taxon>
        <taxon>Chitinophagales</taxon>
        <taxon>Chitinophagaceae</taxon>
        <taxon>Chitinophaga</taxon>
    </lineage>
</organism>
<name>A0A2P8GQ50_9BACT</name>
<evidence type="ECO:0000313" key="2">
    <source>
        <dbReference type="Proteomes" id="UP000240978"/>
    </source>
</evidence>
<gene>
    <name evidence="1" type="ORF">CLV42_101861</name>
</gene>